<dbReference type="Gene3D" id="3.30.565.10">
    <property type="entry name" value="Histidine kinase-like ATPase, C-terminal domain"/>
    <property type="match status" value="1"/>
</dbReference>
<keyword evidence="3" id="KW-0902">Two-component regulatory system</keyword>
<dbReference type="eggNOG" id="COG4585">
    <property type="taxonomic scope" value="Bacteria"/>
</dbReference>
<feature type="transmembrane region" description="Helical" evidence="6">
    <location>
        <begin position="104"/>
        <end position="119"/>
    </location>
</feature>
<keyword evidence="1" id="KW-0808">Transferase</keyword>
<evidence type="ECO:0000256" key="6">
    <source>
        <dbReference type="SAM" id="Phobius"/>
    </source>
</evidence>
<keyword evidence="6" id="KW-0812">Transmembrane</keyword>
<organism evidence="7 8">
    <name type="scientific">Clavibacter sepedonicus</name>
    <name type="common">Clavibacter michiganensis subsp. sepedonicus</name>
    <dbReference type="NCBI Taxonomy" id="31964"/>
    <lineage>
        <taxon>Bacteria</taxon>
        <taxon>Bacillati</taxon>
        <taxon>Actinomycetota</taxon>
        <taxon>Actinomycetes</taxon>
        <taxon>Micrococcales</taxon>
        <taxon>Microbacteriaceae</taxon>
        <taxon>Clavibacter</taxon>
    </lineage>
</organism>
<gene>
    <name evidence="7" type="ordered locus">CMS0993</name>
</gene>
<feature type="compositionally biased region" description="Low complexity" evidence="5">
    <location>
        <begin position="431"/>
        <end position="442"/>
    </location>
</feature>
<feature type="compositionally biased region" description="Pro residues" evidence="5">
    <location>
        <begin position="420"/>
        <end position="430"/>
    </location>
</feature>
<dbReference type="SUPFAM" id="SSF55874">
    <property type="entry name" value="ATPase domain of HSP90 chaperone/DNA topoisomerase II/histidine kinase"/>
    <property type="match status" value="1"/>
</dbReference>
<proteinExistence type="predicted"/>
<keyword evidence="4" id="KW-0175">Coiled coil</keyword>
<dbReference type="PROSITE" id="PS50109">
    <property type="entry name" value="HIS_KIN"/>
    <property type="match status" value="1"/>
</dbReference>
<dbReference type="InterPro" id="IPR005467">
    <property type="entry name" value="His_kinase_dom"/>
</dbReference>
<dbReference type="PANTHER" id="PTHR24421:SF58">
    <property type="entry name" value="SIGNAL TRANSDUCTION HISTIDINE-PROTEIN KINASE_PHOSPHATASE UHPB"/>
    <property type="match status" value="1"/>
</dbReference>
<name>B0RFX0_CLASE</name>
<accession>B0RFX0</accession>
<keyword evidence="6" id="KW-1133">Transmembrane helix</keyword>
<dbReference type="STRING" id="31964.CMS0993"/>
<evidence type="ECO:0000313" key="7">
    <source>
        <dbReference type="EMBL" id="CAQ01107.1"/>
    </source>
</evidence>
<protein>
    <submittedName>
        <fullName evidence="7">Two-component system sensor kinase</fullName>
    </submittedName>
</protein>
<evidence type="ECO:0000256" key="5">
    <source>
        <dbReference type="SAM" id="MobiDB-lite"/>
    </source>
</evidence>
<dbReference type="InterPro" id="IPR017205">
    <property type="entry name" value="Sig_transdc_His_kinase_ChrS"/>
</dbReference>
<feature type="transmembrane region" description="Helical" evidence="6">
    <location>
        <begin position="21"/>
        <end position="37"/>
    </location>
</feature>
<dbReference type="SMART" id="SM00387">
    <property type="entry name" value="HATPase_c"/>
    <property type="match status" value="1"/>
</dbReference>
<evidence type="ECO:0000256" key="4">
    <source>
        <dbReference type="SAM" id="Coils"/>
    </source>
</evidence>
<feature type="transmembrane region" description="Helical" evidence="6">
    <location>
        <begin position="43"/>
        <end position="60"/>
    </location>
</feature>
<dbReference type="AlphaFoldDB" id="B0RFX0"/>
<dbReference type="CDD" id="cd16917">
    <property type="entry name" value="HATPase_UhpB-NarQ-NarX-like"/>
    <property type="match status" value="1"/>
</dbReference>
<keyword evidence="6" id="KW-0472">Membrane</keyword>
<dbReference type="Pfam" id="PF07730">
    <property type="entry name" value="HisKA_3"/>
    <property type="match status" value="1"/>
</dbReference>
<dbReference type="EMBL" id="AM849034">
    <property type="protein sequence ID" value="CAQ01107.1"/>
    <property type="molecule type" value="Genomic_DNA"/>
</dbReference>
<evidence type="ECO:0000256" key="2">
    <source>
        <dbReference type="ARBA" id="ARBA00022777"/>
    </source>
</evidence>
<feature type="transmembrane region" description="Helical" evidence="6">
    <location>
        <begin position="126"/>
        <end position="144"/>
    </location>
</feature>
<dbReference type="GO" id="GO:0046983">
    <property type="term" value="F:protein dimerization activity"/>
    <property type="evidence" value="ECO:0007669"/>
    <property type="project" value="InterPro"/>
</dbReference>
<dbReference type="GO" id="GO:0016020">
    <property type="term" value="C:membrane"/>
    <property type="evidence" value="ECO:0007669"/>
    <property type="project" value="InterPro"/>
</dbReference>
<dbReference type="OrthoDB" id="144293at2"/>
<dbReference type="KEGG" id="cms:CMS0993"/>
<dbReference type="Gene3D" id="1.20.5.1930">
    <property type="match status" value="1"/>
</dbReference>
<evidence type="ECO:0000256" key="1">
    <source>
        <dbReference type="ARBA" id="ARBA00022679"/>
    </source>
</evidence>
<keyword evidence="2 7" id="KW-0418">Kinase</keyword>
<dbReference type="PIRSF" id="PIRSF037434">
    <property type="entry name" value="STHK_ChrS"/>
    <property type="match status" value="1"/>
</dbReference>
<dbReference type="InterPro" id="IPR011712">
    <property type="entry name" value="Sig_transdc_His_kin_sub3_dim/P"/>
</dbReference>
<evidence type="ECO:0000256" key="3">
    <source>
        <dbReference type="ARBA" id="ARBA00023012"/>
    </source>
</evidence>
<dbReference type="InterPro" id="IPR036890">
    <property type="entry name" value="HATPase_C_sf"/>
</dbReference>
<feature type="coiled-coil region" evidence="4">
    <location>
        <begin position="175"/>
        <end position="209"/>
    </location>
</feature>
<evidence type="ECO:0000313" key="8">
    <source>
        <dbReference type="Proteomes" id="UP000001318"/>
    </source>
</evidence>
<feature type="compositionally biased region" description="Low complexity" evidence="5">
    <location>
        <begin position="407"/>
        <end position="419"/>
    </location>
</feature>
<dbReference type="HOGENOM" id="CLU_000445_20_15_11"/>
<feature type="transmembrane region" description="Helical" evidence="6">
    <location>
        <begin position="150"/>
        <end position="172"/>
    </location>
</feature>
<dbReference type="InterPro" id="IPR050482">
    <property type="entry name" value="Sensor_HK_TwoCompSys"/>
</dbReference>
<dbReference type="GO" id="GO:0000155">
    <property type="term" value="F:phosphorelay sensor kinase activity"/>
    <property type="evidence" value="ECO:0007669"/>
    <property type="project" value="InterPro"/>
</dbReference>
<keyword evidence="8" id="KW-1185">Reference proteome</keyword>
<reference evidence="7 8" key="1">
    <citation type="journal article" date="2008" name="J. Bacteriol.">
        <title>Genome of the actinomycete plant pathogen Clavibacter michiganensis subsp. sepedonicus suggests recent niche adaptation.</title>
        <authorList>
            <person name="Bentley S.D."/>
            <person name="Corton C."/>
            <person name="Brown S.E."/>
            <person name="Barron A."/>
            <person name="Clark L."/>
            <person name="Doggett J."/>
            <person name="Harris B."/>
            <person name="Ormond D."/>
            <person name="Quail M.A."/>
            <person name="May G."/>
            <person name="Francis D."/>
            <person name="Knudson D."/>
            <person name="Parkhill J."/>
            <person name="Ishimaru C.A."/>
        </authorList>
    </citation>
    <scope>NUCLEOTIDE SEQUENCE [LARGE SCALE GENOMIC DNA]</scope>
    <source>
        <strain evidence="8">ATCC 33113 / DSM 20744 / JCM 9667 / LMG 2889 / ICMP 2535 / C-1</strain>
    </source>
</reference>
<sequence>MRDDRAGWQAQGMIPVRTVHLAYGVTMAVLVVLAIGTGRDAGWGAWGAIAAMTALYLLVGRRALEASAAASATEARLPPEPSAVVFLALVIPAATWGVASLSTFAVVQCVLCPLVWLLLDRVRDAVIGTLVLTGSIAVGFVVGFGDLPGALPTMALSQGLSLGGTIALGLWITRIADLSRERLQLLEGLRAAQAQVEELGREAGTARERERLSADIHDTVAQDLTGLVMLAQRGRRELRGGATEAMDQTLAQLEAGARDALTQTRAIVAATAPVELTDGLGQAIARLGARLERETGIPVEVRVDAGVGSVDRDAEVVLLRCAQEGLANVRRHAGASAVELALDRDGGDVVLAIRDDGRGFDPARASGGYGLDGMRRRLDAAGGRLDVESGPGGTRLTARIPAHAASAASVAPSAAGASPVDPPLADPTPAPTRAAASARARA</sequence>
<dbReference type="Proteomes" id="UP000001318">
    <property type="component" value="Chromosome"/>
</dbReference>
<dbReference type="InterPro" id="IPR003594">
    <property type="entry name" value="HATPase_dom"/>
</dbReference>
<feature type="transmembrane region" description="Helical" evidence="6">
    <location>
        <begin position="81"/>
        <end position="98"/>
    </location>
</feature>
<dbReference type="PANTHER" id="PTHR24421">
    <property type="entry name" value="NITRATE/NITRITE SENSOR PROTEIN NARX-RELATED"/>
    <property type="match status" value="1"/>
</dbReference>
<feature type="region of interest" description="Disordered" evidence="5">
    <location>
        <begin position="407"/>
        <end position="442"/>
    </location>
</feature>
<dbReference type="Pfam" id="PF02518">
    <property type="entry name" value="HATPase_c"/>
    <property type="match status" value="1"/>
</dbReference>